<sequence>MIEGSKLGIAEYSREMQDIVGSMVERLSVAIGLERSPDLAMQFSELVLREDGAMVRVIAIDPRGPVVFLDEKGVAETSLLYPEELAPPCRPLSILSRGEIDPIAEAIREIGARETAQEWIHNVTGEPGSLSRSTFSQLSRWIDFYAPLAYRWITLASMRLEADRAGLKKSVRQRDIAQEHSVQFYVRTIDAIGALMMLVCSSKDRTWLQDMAFDLPWYSWTPSLRLCRERSFVPAIQGAIAASAFGPPVLERYLDILETSRTPLSSFDAVLGMTAIARKHPDYARLVHGWLEKRLAESEDRVFGEALLRSASAVLTAPHSARFFLTQSMGNIAHEASGSDVDVLSDLLLQSLWKEVDCLTIVDGYFPAILGITLFDVDKLEEMYPLKRSRSRAHTLKSIDAREAILRSATEHFLEPAATSRTVH</sequence>
<evidence type="ECO:0000313" key="2">
    <source>
        <dbReference type="Proteomes" id="UP000540929"/>
    </source>
</evidence>
<accession>A0A7Z0B8U2</accession>
<reference evidence="1 2" key="1">
    <citation type="submission" date="2020-07" db="EMBL/GenBank/DDBJ databases">
        <title>Exploring microbial biodiversity for novel pathways involved in the catabolism of aromatic compounds derived from lignin.</title>
        <authorList>
            <person name="Elkins J."/>
        </authorList>
    </citation>
    <scope>NUCLEOTIDE SEQUENCE [LARGE SCALE GENOMIC DNA]</scope>
    <source>
        <strain evidence="1 2">H2C3C</strain>
    </source>
</reference>
<dbReference type="AlphaFoldDB" id="A0A7Z0B8U2"/>
<dbReference type="Proteomes" id="UP000540929">
    <property type="component" value="Unassembled WGS sequence"/>
</dbReference>
<name>A0A7Z0B8U2_9BURK</name>
<dbReference type="RefSeq" id="WP_179745716.1">
    <property type="nucleotide sequence ID" value="NZ_JACCAS010000002.1"/>
</dbReference>
<protein>
    <submittedName>
        <fullName evidence="1">Uncharacterized protein</fullName>
    </submittedName>
</protein>
<organism evidence="1 2">
    <name type="scientific">Paraburkholderia bryophila</name>
    <dbReference type="NCBI Taxonomy" id="420952"/>
    <lineage>
        <taxon>Bacteria</taxon>
        <taxon>Pseudomonadati</taxon>
        <taxon>Pseudomonadota</taxon>
        <taxon>Betaproteobacteria</taxon>
        <taxon>Burkholderiales</taxon>
        <taxon>Burkholderiaceae</taxon>
        <taxon>Paraburkholderia</taxon>
    </lineage>
</organism>
<dbReference type="EMBL" id="JACCAS010000002">
    <property type="protein sequence ID" value="NYH25956.1"/>
    <property type="molecule type" value="Genomic_DNA"/>
</dbReference>
<keyword evidence="2" id="KW-1185">Reference proteome</keyword>
<proteinExistence type="predicted"/>
<evidence type="ECO:0000313" key="1">
    <source>
        <dbReference type="EMBL" id="NYH25956.1"/>
    </source>
</evidence>
<gene>
    <name evidence="1" type="ORF">GGD40_005527</name>
</gene>
<comment type="caution">
    <text evidence="1">The sequence shown here is derived from an EMBL/GenBank/DDBJ whole genome shotgun (WGS) entry which is preliminary data.</text>
</comment>